<evidence type="ECO:0000259" key="14">
    <source>
        <dbReference type="Pfam" id="PF17846"/>
    </source>
</evidence>
<dbReference type="Pfam" id="PF03159">
    <property type="entry name" value="XRN_N"/>
    <property type="match status" value="1"/>
</dbReference>
<evidence type="ECO:0000313" key="16">
    <source>
        <dbReference type="Proteomes" id="UP000887116"/>
    </source>
</evidence>
<evidence type="ECO:0000256" key="3">
    <source>
        <dbReference type="ARBA" id="ARBA00022664"/>
    </source>
</evidence>
<dbReference type="Gene3D" id="3.40.50.12390">
    <property type="match status" value="2"/>
</dbReference>
<gene>
    <name evidence="15" type="primary">XRN2</name>
    <name evidence="15" type="ORF">TNCT_697611</name>
</gene>
<feature type="domain" description="Xrn1 N-terminal" evidence="13">
    <location>
        <begin position="1"/>
        <end position="255"/>
    </location>
</feature>
<dbReference type="InterPro" id="IPR041412">
    <property type="entry name" value="Xrn1_helical"/>
</dbReference>
<comment type="function">
    <text evidence="11">Possesses 5'-&gt;3' exoribonuclease activity. May promote termination of transcription by RNA polymerase II.</text>
</comment>
<dbReference type="Proteomes" id="UP000887116">
    <property type="component" value="Unassembled WGS sequence"/>
</dbReference>
<feature type="compositionally biased region" description="Pro residues" evidence="12">
    <location>
        <begin position="961"/>
        <end position="975"/>
    </location>
</feature>
<evidence type="ECO:0000256" key="1">
    <source>
        <dbReference type="ARBA" id="ARBA00004123"/>
    </source>
</evidence>
<dbReference type="PANTHER" id="PTHR12341">
    <property type="entry name" value="5'-&gt;3' EXORIBONUCLEASE"/>
    <property type="match status" value="1"/>
</dbReference>
<dbReference type="Pfam" id="PF17846">
    <property type="entry name" value="XRN_M"/>
    <property type="match status" value="1"/>
</dbReference>
<proteinExistence type="inferred from homology"/>
<dbReference type="CDD" id="cd18673">
    <property type="entry name" value="PIN_XRN1-2-like"/>
    <property type="match status" value="1"/>
</dbReference>
<dbReference type="GO" id="GO:0003723">
    <property type="term" value="F:RNA binding"/>
    <property type="evidence" value="ECO:0007669"/>
    <property type="project" value="TreeGrafter"/>
</dbReference>
<dbReference type="InterPro" id="IPR017151">
    <property type="entry name" value="Xrn2/3/4"/>
</dbReference>
<keyword evidence="3 11" id="KW-0507">mRNA processing</keyword>
<dbReference type="GO" id="GO:0004534">
    <property type="term" value="F:5'-3' RNA exonuclease activity"/>
    <property type="evidence" value="ECO:0007669"/>
    <property type="project" value="UniProtKB-UniRule"/>
</dbReference>
<feature type="compositionally biased region" description="Polar residues" evidence="12">
    <location>
        <begin position="445"/>
        <end position="457"/>
    </location>
</feature>
<evidence type="ECO:0000313" key="15">
    <source>
        <dbReference type="EMBL" id="GFQ86689.1"/>
    </source>
</evidence>
<comment type="subcellular location">
    <subcellularLocation>
        <location evidence="1">Nucleus</location>
    </subcellularLocation>
</comment>
<dbReference type="FunFam" id="3.40.50.12390:FF:000003">
    <property type="entry name" value="5'-3' exoribonuclease"/>
    <property type="match status" value="1"/>
</dbReference>
<keyword evidence="5" id="KW-0479">Metal-binding</keyword>
<dbReference type="AlphaFoldDB" id="A0A8X6KVI9"/>
<comment type="similarity">
    <text evidence="2 11">Belongs to the 5'-3' exonuclease family. XRN2/RAT1 subfamily.</text>
</comment>
<evidence type="ECO:0000256" key="2">
    <source>
        <dbReference type="ARBA" id="ARBA00006994"/>
    </source>
</evidence>
<evidence type="ECO:0000256" key="10">
    <source>
        <dbReference type="ARBA" id="ARBA00023242"/>
    </source>
</evidence>
<keyword evidence="7 11" id="KW-0378">Hydrolase</keyword>
<dbReference type="GO" id="GO:0000956">
    <property type="term" value="P:nuclear-transcribed mRNA catabolic process"/>
    <property type="evidence" value="ECO:0007669"/>
    <property type="project" value="TreeGrafter"/>
</dbReference>
<evidence type="ECO:0000256" key="9">
    <source>
        <dbReference type="ARBA" id="ARBA00022839"/>
    </source>
</evidence>
<name>A0A8X6KVI9_TRICU</name>
<dbReference type="Gene3D" id="1.25.40.1050">
    <property type="match status" value="1"/>
</dbReference>
<evidence type="ECO:0000256" key="7">
    <source>
        <dbReference type="ARBA" id="ARBA00022801"/>
    </source>
</evidence>
<dbReference type="FunFam" id="1.25.40.1050:FF:000002">
    <property type="entry name" value="5'-3' exoribonuclease"/>
    <property type="match status" value="1"/>
</dbReference>
<feature type="compositionally biased region" description="Polar residues" evidence="12">
    <location>
        <begin position="884"/>
        <end position="906"/>
    </location>
</feature>
<reference evidence="15" key="1">
    <citation type="submission" date="2020-07" db="EMBL/GenBank/DDBJ databases">
        <title>Multicomponent nature underlies the extraordinary mechanical properties of spider dragline silk.</title>
        <authorList>
            <person name="Kono N."/>
            <person name="Nakamura H."/>
            <person name="Mori M."/>
            <person name="Yoshida Y."/>
            <person name="Ohtoshi R."/>
            <person name="Malay A.D."/>
            <person name="Moran D.A.P."/>
            <person name="Tomita M."/>
            <person name="Numata K."/>
            <person name="Arakawa K."/>
        </authorList>
    </citation>
    <scope>NUCLEOTIDE SEQUENCE</scope>
</reference>
<dbReference type="OrthoDB" id="372487at2759"/>
<dbReference type="EMBL" id="BMAO01033052">
    <property type="protein sequence ID" value="GFQ86689.1"/>
    <property type="molecule type" value="Genomic_DNA"/>
</dbReference>
<organism evidence="15 16">
    <name type="scientific">Trichonephila clavata</name>
    <name type="common">Joro spider</name>
    <name type="synonym">Nephila clavata</name>
    <dbReference type="NCBI Taxonomy" id="2740835"/>
    <lineage>
        <taxon>Eukaryota</taxon>
        <taxon>Metazoa</taxon>
        <taxon>Ecdysozoa</taxon>
        <taxon>Arthropoda</taxon>
        <taxon>Chelicerata</taxon>
        <taxon>Arachnida</taxon>
        <taxon>Araneae</taxon>
        <taxon>Araneomorphae</taxon>
        <taxon>Entelegynae</taxon>
        <taxon>Araneoidea</taxon>
        <taxon>Nephilidae</taxon>
        <taxon>Trichonephila</taxon>
    </lineage>
</organism>
<feature type="compositionally biased region" description="Acidic residues" evidence="12">
    <location>
        <begin position="507"/>
        <end position="516"/>
    </location>
</feature>
<dbReference type="GO" id="GO:0005634">
    <property type="term" value="C:nucleus"/>
    <property type="evidence" value="ECO:0007669"/>
    <property type="project" value="UniProtKB-SubCell"/>
</dbReference>
<evidence type="ECO:0000256" key="11">
    <source>
        <dbReference type="PIRNR" id="PIRNR037239"/>
    </source>
</evidence>
<sequence length="1015" mass="115814">MGVPAFFRWLSRKYPSIVVHCIEDKGKIVNGEKIPVDTSQPNPNDVEFDNLYLDMNGIIHPCCHPENKPAPKDEEEMMVAIFEYIDRIFSIVRPRRLLYMAIDGVAPRAKMNQQRSRRFRASKESVEKVDLISTIREKLLMKGVNVPPEKPKEEHFDSNCITPGTPFMDRLAKCLHYYIHDRLNSDPGWRNIEVILSDANVPGEGEHKIMDFIRRQRSNPEHDANTRHCLCGADADLIMLGLATHEPNFTIIREEFKPNQPRPCELCGQIGHELKGCTGAAKEKQGEFDELTKPIEIDVEFIFIRLNVLREYLAKELVMDNLPFPYDLERVIDDWVFMCFFVGNDFLPHLPSLEIREGAIDRLVELYKNAVQKTGGFVTNSGHVELSRVQLIMTNLGEAEDEIFKRRQENELVFQARQKDRKKRMKMNKDNRPAWTPGGQFGPRSLSQSPSPVQNARQEAYQMRMSSSSSNASRESSKQRLESMMVPENNGNNSSEVLGMKRKREESESEESEPEDDVKLWEDGWKSRYYEVKFKVDADDIEFRHKVAAAYVEGLCWVLRYYYQGCASWNWYFPYHFAPFASDFLNIGDLKINFDQGKPFNPLEQLMAVFPAASKQHVPTPWGDLMSDPDSPIIDFYPTDFKIDLNGKKYAWQGVALLPFVDERRLLKALESVYDKLTNEEKRRNIRGKDKLYIRSGHAGYEFLVALYEAGSNWKLEIDMNPKLFSGMGGTVVLSKDVIHPKETVTSPLHALPDLPGNAAVCVSFIDPRYPENFIFPAEKLKSAVDPPKVLKPGQTHVVDYRNRNNFRRPQVGMAPYNKRVSLDAAGHRMLNHNRSDDKNSYGNVPPPNAYGGRNRYPYQNRGPPRGPSSHQQSYARGREANSGRFNSSYPPSSRHTTYGSNPTANSGGGHWGPMTSHQGNRGENWPTHHGSSQPPSSRYPQNNTSSGYSAGYPSSRYPANNPPSRYPANIPPSRYPANNPSSRYPDRNLPRDRSDGGQGESSYSSTRQSHYTFY</sequence>
<feature type="compositionally biased region" description="Polar residues" evidence="12">
    <location>
        <begin position="930"/>
        <end position="949"/>
    </location>
</feature>
<protein>
    <recommendedName>
        <fullName evidence="11">5'-3' exoribonuclease</fullName>
        <ecNumber evidence="11">3.1.13.-</ecNumber>
    </recommendedName>
</protein>
<keyword evidence="16" id="KW-1185">Reference proteome</keyword>
<keyword evidence="4 11" id="KW-0540">Nuclease</keyword>
<keyword evidence="10" id="KW-0539">Nucleus</keyword>
<feature type="compositionally biased region" description="Polar residues" evidence="12">
    <location>
        <begin position="1001"/>
        <end position="1015"/>
    </location>
</feature>
<accession>A0A8X6KVI9</accession>
<evidence type="ECO:0000259" key="13">
    <source>
        <dbReference type="Pfam" id="PF03159"/>
    </source>
</evidence>
<evidence type="ECO:0000256" key="12">
    <source>
        <dbReference type="SAM" id="MobiDB-lite"/>
    </source>
</evidence>
<feature type="region of interest" description="Disordered" evidence="12">
    <location>
        <begin position="415"/>
        <end position="517"/>
    </location>
</feature>
<dbReference type="InterPro" id="IPR004859">
    <property type="entry name" value="Xrn1_N"/>
</dbReference>
<dbReference type="GO" id="GO:0008270">
    <property type="term" value="F:zinc ion binding"/>
    <property type="evidence" value="ECO:0007669"/>
    <property type="project" value="UniProtKB-KW"/>
</dbReference>
<comment type="caution">
    <text evidence="15">The sequence shown here is derived from an EMBL/GenBank/DDBJ whole genome shotgun (WGS) entry which is preliminary data.</text>
</comment>
<keyword evidence="8" id="KW-0862">Zinc</keyword>
<evidence type="ECO:0000256" key="8">
    <source>
        <dbReference type="ARBA" id="ARBA00022833"/>
    </source>
</evidence>
<dbReference type="PANTHER" id="PTHR12341:SF41">
    <property type="entry name" value="5'-3' EXORIBONUCLEASE 2"/>
    <property type="match status" value="1"/>
</dbReference>
<dbReference type="GO" id="GO:0006397">
    <property type="term" value="P:mRNA processing"/>
    <property type="evidence" value="ECO:0007669"/>
    <property type="project" value="UniProtKB-UniRule"/>
</dbReference>
<feature type="domain" description="Xrn1 helical" evidence="14">
    <location>
        <begin position="326"/>
        <end position="794"/>
    </location>
</feature>
<evidence type="ECO:0000256" key="4">
    <source>
        <dbReference type="ARBA" id="ARBA00022722"/>
    </source>
</evidence>
<dbReference type="PIRSF" id="PIRSF037239">
    <property type="entry name" value="Exonuclease_Xrn2"/>
    <property type="match status" value="1"/>
</dbReference>
<evidence type="ECO:0000256" key="5">
    <source>
        <dbReference type="ARBA" id="ARBA00022723"/>
    </source>
</evidence>
<dbReference type="EC" id="3.1.13.-" evidence="11"/>
<evidence type="ECO:0000256" key="6">
    <source>
        <dbReference type="ARBA" id="ARBA00022771"/>
    </source>
</evidence>
<feature type="region of interest" description="Disordered" evidence="12">
    <location>
        <begin position="831"/>
        <end position="1015"/>
    </location>
</feature>
<dbReference type="FunFam" id="3.40.50.12390:FF:000001">
    <property type="entry name" value="5'-3' exoribonuclease"/>
    <property type="match status" value="1"/>
</dbReference>
<keyword evidence="6" id="KW-0863">Zinc-finger</keyword>
<keyword evidence="9 11" id="KW-0269">Exonuclease</keyword>
<dbReference type="InterPro" id="IPR027073">
    <property type="entry name" value="5_3_exoribonuclease"/>
</dbReference>
<feature type="compositionally biased region" description="Basic and acidic residues" evidence="12">
    <location>
        <begin position="985"/>
        <end position="996"/>
    </location>
</feature>